<comment type="caution">
    <text evidence="2">The sequence shown here is derived from an EMBL/GenBank/DDBJ whole genome shotgun (WGS) entry which is preliminary data.</text>
</comment>
<evidence type="ECO:0000313" key="2">
    <source>
        <dbReference type="EMBL" id="CAK9183453.1"/>
    </source>
</evidence>
<organism evidence="2 3">
    <name type="scientific">Ilex paraguariensis</name>
    <name type="common">yerba mate</name>
    <dbReference type="NCBI Taxonomy" id="185542"/>
    <lineage>
        <taxon>Eukaryota</taxon>
        <taxon>Viridiplantae</taxon>
        <taxon>Streptophyta</taxon>
        <taxon>Embryophyta</taxon>
        <taxon>Tracheophyta</taxon>
        <taxon>Spermatophyta</taxon>
        <taxon>Magnoliopsida</taxon>
        <taxon>eudicotyledons</taxon>
        <taxon>Gunneridae</taxon>
        <taxon>Pentapetalae</taxon>
        <taxon>asterids</taxon>
        <taxon>campanulids</taxon>
        <taxon>Aquifoliales</taxon>
        <taxon>Aquifoliaceae</taxon>
        <taxon>Ilex</taxon>
    </lineage>
</organism>
<accession>A0ABC8UQX1</accession>
<reference evidence="2 3" key="1">
    <citation type="submission" date="2024-02" db="EMBL/GenBank/DDBJ databases">
        <authorList>
            <person name="Vignale AGUSTIN F."/>
            <person name="Sosa J E."/>
            <person name="Modenutti C."/>
        </authorList>
    </citation>
    <scope>NUCLEOTIDE SEQUENCE [LARGE SCALE GENOMIC DNA]</scope>
</reference>
<protein>
    <submittedName>
        <fullName evidence="2">Uncharacterized protein</fullName>
    </submittedName>
</protein>
<dbReference type="AlphaFoldDB" id="A0ABC8UQX1"/>
<feature type="compositionally biased region" description="Polar residues" evidence="1">
    <location>
        <begin position="118"/>
        <end position="130"/>
    </location>
</feature>
<name>A0ABC8UQX1_9AQUA</name>
<evidence type="ECO:0000256" key="1">
    <source>
        <dbReference type="SAM" id="MobiDB-lite"/>
    </source>
</evidence>
<evidence type="ECO:0000313" key="3">
    <source>
        <dbReference type="Proteomes" id="UP001642360"/>
    </source>
</evidence>
<sequence>MEQDESQTLPGDWKKKGKNVVWSKEMDRCLILELVLQANEGYKVDKGFKDHAYTVALSAMNQVLTFLSVETIVLIGKYINANLSRQMDVSVDEYTPVFYHNEKMVVDNLGDIEGNGSGHQQDNDSIQMPT</sequence>
<dbReference type="Proteomes" id="UP001642360">
    <property type="component" value="Unassembled WGS sequence"/>
</dbReference>
<gene>
    <name evidence="2" type="ORF">ILEXP_LOCUS53718</name>
</gene>
<proteinExistence type="predicted"/>
<feature type="region of interest" description="Disordered" evidence="1">
    <location>
        <begin position="111"/>
        <end position="130"/>
    </location>
</feature>
<keyword evidence="3" id="KW-1185">Reference proteome</keyword>
<dbReference type="EMBL" id="CAUOFW020008637">
    <property type="protein sequence ID" value="CAK9183453.1"/>
    <property type="molecule type" value="Genomic_DNA"/>
</dbReference>